<evidence type="ECO:0000256" key="10">
    <source>
        <dbReference type="HAMAP-Rule" id="MF_00942"/>
    </source>
</evidence>
<dbReference type="InterPro" id="IPR000445">
    <property type="entry name" value="HhH_motif"/>
</dbReference>
<evidence type="ECO:0000313" key="13">
    <source>
        <dbReference type="EMBL" id="OUM20047.1"/>
    </source>
</evidence>
<comment type="function">
    <text evidence="10">DNA repair enzyme that has both DNA N-glycosylase activity and AP-lyase activity. The DNA N-glycosylase activity releases various damaged pyrimidines from DNA by cleaving the N-glycosidic bond, leaving an AP (apurinic/apyrimidinic) site. The AP-lyase activity cleaves the phosphodiester bond 3' to the AP site by a beta-elimination, leaving a 3'-terminal unsaturated sugar and a product with a terminal 5'-phosphate.</text>
</comment>
<dbReference type="GO" id="GO:0046872">
    <property type="term" value="F:metal ion binding"/>
    <property type="evidence" value="ECO:0007669"/>
    <property type="project" value="UniProtKB-KW"/>
</dbReference>
<evidence type="ECO:0000256" key="3">
    <source>
        <dbReference type="ARBA" id="ARBA00022723"/>
    </source>
</evidence>
<dbReference type="PANTHER" id="PTHR10359">
    <property type="entry name" value="A/G-SPECIFIC ADENINE GLYCOSYLASE/ENDONUCLEASE III"/>
    <property type="match status" value="1"/>
</dbReference>
<dbReference type="PROSITE" id="PS01155">
    <property type="entry name" value="ENDONUCLEASE_III_2"/>
    <property type="match status" value="1"/>
</dbReference>
<keyword evidence="4 10" id="KW-0227">DNA damage</keyword>
<evidence type="ECO:0000256" key="2">
    <source>
        <dbReference type="ARBA" id="ARBA00022485"/>
    </source>
</evidence>
<comment type="cofactor">
    <cofactor evidence="10">
        <name>[4Fe-4S] cluster</name>
        <dbReference type="ChEBI" id="CHEBI:49883"/>
    </cofactor>
    <text evidence="10">Binds 1 [4Fe-4S] cluster.</text>
</comment>
<dbReference type="SUPFAM" id="SSF48150">
    <property type="entry name" value="DNA-glycosylase"/>
    <property type="match status" value="1"/>
</dbReference>
<feature type="binding site" evidence="10">
    <location>
        <position position="200"/>
    </location>
    <ligand>
        <name>[4Fe-4S] cluster</name>
        <dbReference type="ChEBI" id="CHEBI:49883"/>
    </ligand>
</feature>
<gene>
    <name evidence="10" type="primary">nth</name>
    <name evidence="13" type="ORF">CBW42_09925</name>
</gene>
<evidence type="ECO:0000256" key="4">
    <source>
        <dbReference type="ARBA" id="ARBA00022763"/>
    </source>
</evidence>
<feature type="domain" description="Helix-hairpin-helix DNA-binding motif class 1" evidence="11">
    <location>
        <begin position="111"/>
        <end position="130"/>
    </location>
</feature>
<dbReference type="FunFam" id="1.10.340.30:FF:000001">
    <property type="entry name" value="Endonuclease III"/>
    <property type="match status" value="1"/>
</dbReference>
<dbReference type="InterPro" id="IPR023170">
    <property type="entry name" value="HhH_base_excis_C"/>
</dbReference>
<keyword evidence="10" id="KW-0238">DNA-binding</keyword>
<dbReference type="InterPro" id="IPR011257">
    <property type="entry name" value="DNA_glycosylase"/>
</dbReference>
<reference evidence="13 14" key="1">
    <citation type="submission" date="2017-05" db="EMBL/GenBank/DDBJ databases">
        <title>Butyricicoccus porcorum sp. nov. a butyrate-producing bacterium from the swine intestinal tract.</title>
        <authorList>
            <person name="Trachsel J."/>
            <person name="Humphrey S."/>
            <person name="Allen H.K."/>
        </authorList>
    </citation>
    <scope>NUCLEOTIDE SEQUENCE [LARGE SCALE GENOMIC DNA]</scope>
    <source>
        <strain evidence="13">BB10</strain>
    </source>
</reference>
<feature type="binding site" evidence="10">
    <location>
        <position position="197"/>
    </location>
    <ligand>
        <name>[4Fe-4S] cluster</name>
        <dbReference type="ChEBI" id="CHEBI:49883"/>
    </ligand>
</feature>
<keyword evidence="13" id="KW-0540">Nuclease</keyword>
<dbReference type="InterPro" id="IPR005759">
    <property type="entry name" value="Nth"/>
</dbReference>
<dbReference type="PIRSF" id="PIRSF001435">
    <property type="entry name" value="Nth"/>
    <property type="match status" value="1"/>
</dbReference>
<name>A0A252F2M0_9FIRM</name>
<evidence type="ECO:0000259" key="11">
    <source>
        <dbReference type="SMART" id="SM00278"/>
    </source>
</evidence>
<dbReference type="EC" id="4.2.99.18" evidence="10"/>
<keyword evidence="8 10" id="KW-0234">DNA repair</keyword>
<dbReference type="GO" id="GO:0140078">
    <property type="term" value="F:class I DNA-(apurinic or apyrimidinic site) endonuclease activity"/>
    <property type="evidence" value="ECO:0007669"/>
    <property type="project" value="UniProtKB-EC"/>
</dbReference>
<dbReference type="RefSeq" id="WP_087020755.1">
    <property type="nucleotide sequence ID" value="NZ_CP178353.1"/>
</dbReference>
<keyword evidence="6 10" id="KW-0408">Iron</keyword>
<dbReference type="CDD" id="cd00056">
    <property type="entry name" value="ENDO3c"/>
    <property type="match status" value="1"/>
</dbReference>
<evidence type="ECO:0000313" key="14">
    <source>
        <dbReference type="Proteomes" id="UP000194903"/>
    </source>
</evidence>
<dbReference type="PANTHER" id="PTHR10359:SF18">
    <property type="entry name" value="ENDONUCLEASE III"/>
    <property type="match status" value="1"/>
</dbReference>
<organism evidence="13 14">
    <name type="scientific">Butyricicoccus porcorum</name>
    <dbReference type="NCBI Taxonomy" id="1945634"/>
    <lineage>
        <taxon>Bacteria</taxon>
        <taxon>Bacillati</taxon>
        <taxon>Bacillota</taxon>
        <taxon>Clostridia</taxon>
        <taxon>Eubacteriales</taxon>
        <taxon>Butyricicoccaceae</taxon>
        <taxon>Butyricicoccus</taxon>
    </lineage>
</organism>
<evidence type="ECO:0000256" key="5">
    <source>
        <dbReference type="ARBA" id="ARBA00022801"/>
    </source>
</evidence>
<keyword evidence="14" id="KW-1185">Reference proteome</keyword>
<dbReference type="InterPro" id="IPR003265">
    <property type="entry name" value="HhH-GPD_domain"/>
</dbReference>
<feature type="domain" description="HhH-GPD" evidence="12">
    <location>
        <begin position="40"/>
        <end position="188"/>
    </location>
</feature>
<sequence length="213" mass="23496">MLTPTERAEAAVRLLEQEYPDAICALQYKKDYELLFATRLSAQCTDARVNIVTKELYTRFPSLESFAAATPDEIEAIIRPCGLGKTKARDLHAAAQYLLEHHDGKVPGTMEELLKIPGVGRKTANLILGDLYGKPAIVADTHCIRLSNRIGLVDGIKEPGRLERALRPIVPPAASNDFCHRLVLHGRAVCTARKPMCDKCCLREICKTGSETT</sequence>
<proteinExistence type="inferred from homology"/>
<comment type="similarity">
    <text evidence="1 10">Belongs to the Nth/MutY family.</text>
</comment>
<keyword evidence="5 10" id="KW-0378">Hydrolase</keyword>
<dbReference type="AlphaFoldDB" id="A0A252F2M0"/>
<evidence type="ECO:0000256" key="8">
    <source>
        <dbReference type="ARBA" id="ARBA00023204"/>
    </source>
</evidence>
<dbReference type="Pfam" id="PF00633">
    <property type="entry name" value="HHH"/>
    <property type="match status" value="1"/>
</dbReference>
<dbReference type="Proteomes" id="UP000194903">
    <property type="component" value="Unassembled WGS sequence"/>
</dbReference>
<dbReference type="GO" id="GO:0003677">
    <property type="term" value="F:DNA binding"/>
    <property type="evidence" value="ECO:0007669"/>
    <property type="project" value="UniProtKB-UniRule"/>
</dbReference>
<protein>
    <recommendedName>
        <fullName evidence="10">Endonuclease III</fullName>
        <ecNumber evidence="10">4.2.99.18</ecNumber>
    </recommendedName>
    <alternativeName>
        <fullName evidence="10">DNA-(apurinic or apyrimidinic site) lyase</fullName>
    </alternativeName>
</protein>
<keyword evidence="9 10" id="KW-0326">Glycosidase</keyword>
<evidence type="ECO:0000256" key="1">
    <source>
        <dbReference type="ARBA" id="ARBA00008343"/>
    </source>
</evidence>
<keyword evidence="3 10" id="KW-0479">Metal-binding</keyword>
<dbReference type="EMBL" id="NHOC01000008">
    <property type="protein sequence ID" value="OUM20047.1"/>
    <property type="molecule type" value="Genomic_DNA"/>
</dbReference>
<comment type="caution">
    <text evidence="13">The sequence shown here is derived from an EMBL/GenBank/DDBJ whole genome shotgun (WGS) entry which is preliminary data.</text>
</comment>
<dbReference type="InterPro" id="IPR004036">
    <property type="entry name" value="Endonuclease-III-like_CS2"/>
</dbReference>
<keyword evidence="2 10" id="KW-0004">4Fe-4S</keyword>
<feature type="binding site" evidence="10">
    <location>
        <position position="190"/>
    </location>
    <ligand>
        <name>[4Fe-4S] cluster</name>
        <dbReference type="ChEBI" id="CHEBI:49883"/>
    </ligand>
</feature>
<dbReference type="SMART" id="SM00478">
    <property type="entry name" value="ENDO3c"/>
    <property type="match status" value="1"/>
</dbReference>
<evidence type="ECO:0000256" key="7">
    <source>
        <dbReference type="ARBA" id="ARBA00023014"/>
    </source>
</evidence>
<dbReference type="SMART" id="SM00278">
    <property type="entry name" value="HhH1"/>
    <property type="match status" value="1"/>
</dbReference>
<dbReference type="OrthoDB" id="9800977at2"/>
<dbReference type="Pfam" id="PF00730">
    <property type="entry name" value="HhH-GPD"/>
    <property type="match status" value="1"/>
</dbReference>
<dbReference type="GO" id="GO:0019104">
    <property type="term" value="F:DNA N-glycosylase activity"/>
    <property type="evidence" value="ECO:0007669"/>
    <property type="project" value="UniProtKB-UniRule"/>
</dbReference>
<dbReference type="HAMAP" id="MF_00942">
    <property type="entry name" value="Nth"/>
    <property type="match status" value="1"/>
</dbReference>
<feature type="binding site" evidence="10">
    <location>
        <position position="206"/>
    </location>
    <ligand>
        <name>[4Fe-4S] cluster</name>
        <dbReference type="ChEBI" id="CHEBI:49883"/>
    </ligand>
</feature>
<keyword evidence="7 10" id="KW-0411">Iron-sulfur</keyword>
<evidence type="ECO:0000256" key="6">
    <source>
        <dbReference type="ARBA" id="ARBA00023004"/>
    </source>
</evidence>
<dbReference type="Gene3D" id="1.10.340.30">
    <property type="entry name" value="Hypothetical protein, domain 2"/>
    <property type="match status" value="1"/>
</dbReference>
<dbReference type="Gene3D" id="1.10.1670.10">
    <property type="entry name" value="Helix-hairpin-Helix base-excision DNA repair enzymes (C-terminal)"/>
    <property type="match status" value="1"/>
</dbReference>
<comment type="catalytic activity">
    <reaction evidence="10">
        <text>2'-deoxyribonucleotide-(2'-deoxyribose 5'-phosphate)-2'-deoxyribonucleotide-DNA = a 3'-end 2'-deoxyribonucleotide-(2,3-dehydro-2,3-deoxyribose 5'-phosphate)-DNA + a 5'-end 5'-phospho-2'-deoxyribonucleoside-DNA + H(+)</text>
        <dbReference type="Rhea" id="RHEA:66592"/>
        <dbReference type="Rhea" id="RHEA-COMP:13180"/>
        <dbReference type="Rhea" id="RHEA-COMP:16897"/>
        <dbReference type="Rhea" id="RHEA-COMP:17067"/>
        <dbReference type="ChEBI" id="CHEBI:15378"/>
        <dbReference type="ChEBI" id="CHEBI:136412"/>
        <dbReference type="ChEBI" id="CHEBI:157695"/>
        <dbReference type="ChEBI" id="CHEBI:167181"/>
        <dbReference type="EC" id="4.2.99.18"/>
    </reaction>
</comment>
<keyword evidence="13" id="KW-0255">Endonuclease</keyword>
<dbReference type="GO" id="GO:0006285">
    <property type="term" value="P:base-excision repair, AP site formation"/>
    <property type="evidence" value="ECO:0007669"/>
    <property type="project" value="TreeGrafter"/>
</dbReference>
<dbReference type="InterPro" id="IPR003583">
    <property type="entry name" value="Hlx-hairpin-Hlx_DNA-bd_motif"/>
</dbReference>
<evidence type="ECO:0000259" key="12">
    <source>
        <dbReference type="SMART" id="SM00478"/>
    </source>
</evidence>
<dbReference type="GO" id="GO:0051539">
    <property type="term" value="F:4 iron, 4 sulfur cluster binding"/>
    <property type="evidence" value="ECO:0007669"/>
    <property type="project" value="UniProtKB-UniRule"/>
</dbReference>
<keyword evidence="10" id="KW-0456">Lyase</keyword>
<evidence type="ECO:0000256" key="9">
    <source>
        <dbReference type="ARBA" id="ARBA00023295"/>
    </source>
</evidence>
<accession>A0A252F2M0</accession>